<dbReference type="Proteomes" id="UP000238479">
    <property type="component" value="Chromosome 3"/>
</dbReference>
<feature type="transmembrane region" description="Helical" evidence="12">
    <location>
        <begin position="955"/>
        <end position="978"/>
    </location>
</feature>
<dbReference type="Pfam" id="PF00560">
    <property type="entry name" value="LRR_1"/>
    <property type="match status" value="7"/>
</dbReference>
<dbReference type="GO" id="GO:0005886">
    <property type="term" value="C:plasma membrane"/>
    <property type="evidence" value="ECO:0007669"/>
    <property type="project" value="UniProtKB-SubCell"/>
</dbReference>
<evidence type="ECO:0000256" key="3">
    <source>
        <dbReference type="ARBA" id="ARBA00022475"/>
    </source>
</evidence>
<proteinExistence type="inferred from homology"/>
<keyword evidence="8 12" id="KW-1133">Transmembrane helix</keyword>
<evidence type="ECO:0000313" key="15">
    <source>
        <dbReference type="EMBL" id="PRQ44588.1"/>
    </source>
</evidence>
<evidence type="ECO:0000256" key="13">
    <source>
        <dbReference type="SAM" id="SignalP"/>
    </source>
</evidence>
<evidence type="ECO:0000256" key="4">
    <source>
        <dbReference type="ARBA" id="ARBA00022614"/>
    </source>
</evidence>
<accession>A0A2P6RDU5</accession>
<dbReference type="SUPFAM" id="SSF52058">
    <property type="entry name" value="L domain-like"/>
    <property type="match status" value="2"/>
</dbReference>
<dbReference type="FunFam" id="3.80.10.10:FF:000649">
    <property type="entry name" value="Leucine Rich Repeat family protein"/>
    <property type="match status" value="1"/>
</dbReference>
<keyword evidence="10" id="KW-0675">Receptor</keyword>
<dbReference type="OMA" id="KLWFYMS"/>
<feature type="signal peptide" evidence="13">
    <location>
        <begin position="1"/>
        <end position="26"/>
    </location>
</feature>
<dbReference type="PRINTS" id="PR00019">
    <property type="entry name" value="LEURICHRPT"/>
</dbReference>
<reference evidence="15 16" key="1">
    <citation type="journal article" date="2018" name="Nat. Genet.">
        <title>The Rosa genome provides new insights in the design of modern roses.</title>
        <authorList>
            <person name="Bendahmane M."/>
        </authorList>
    </citation>
    <scope>NUCLEOTIDE SEQUENCE [LARGE SCALE GENOMIC DNA]</scope>
    <source>
        <strain evidence="16">cv. Old Blush</strain>
    </source>
</reference>
<evidence type="ECO:0000256" key="12">
    <source>
        <dbReference type="SAM" id="Phobius"/>
    </source>
</evidence>
<dbReference type="Pfam" id="PF13855">
    <property type="entry name" value="LRR_8"/>
    <property type="match status" value="2"/>
</dbReference>
<dbReference type="SMART" id="SM00369">
    <property type="entry name" value="LRR_TYP"/>
    <property type="match status" value="7"/>
</dbReference>
<dbReference type="SUPFAM" id="SSF52047">
    <property type="entry name" value="RNI-like"/>
    <property type="match status" value="1"/>
</dbReference>
<keyword evidence="3" id="KW-1003">Cell membrane</keyword>
<dbReference type="PANTHER" id="PTHR48063:SF90">
    <property type="entry name" value="OS11G0565920 PROTEIN"/>
    <property type="match status" value="1"/>
</dbReference>
<keyword evidence="5 12" id="KW-0812">Transmembrane</keyword>
<comment type="similarity">
    <text evidence="2">Belongs to the RLP family.</text>
</comment>
<gene>
    <name evidence="15" type="ORF">RchiOBHm_Chr3g0480881</name>
</gene>
<dbReference type="AlphaFoldDB" id="A0A2P6RDU5"/>
<evidence type="ECO:0000256" key="9">
    <source>
        <dbReference type="ARBA" id="ARBA00023136"/>
    </source>
</evidence>
<keyword evidence="11" id="KW-0325">Glycoprotein</keyword>
<comment type="subcellular location">
    <subcellularLocation>
        <location evidence="1">Cell membrane</location>
        <topology evidence="1">Single-pass type I membrane protein</topology>
    </subcellularLocation>
</comment>
<keyword evidence="7" id="KW-0677">Repeat</keyword>
<evidence type="ECO:0000256" key="2">
    <source>
        <dbReference type="ARBA" id="ARBA00009592"/>
    </source>
</evidence>
<dbReference type="InterPro" id="IPR046956">
    <property type="entry name" value="RLP23-like"/>
</dbReference>
<protein>
    <submittedName>
        <fullName evidence="15">Putative leucine-rich repeat-containing, plant-type, leucine-rich repeat domain, L</fullName>
    </submittedName>
</protein>
<dbReference type="FunFam" id="3.80.10.10:FF:000111">
    <property type="entry name" value="LRR receptor-like serine/threonine-protein kinase ERECTA"/>
    <property type="match status" value="1"/>
</dbReference>
<keyword evidence="9 12" id="KW-0472">Membrane</keyword>
<dbReference type="InterPro" id="IPR003591">
    <property type="entry name" value="Leu-rich_rpt_typical-subtyp"/>
</dbReference>
<keyword evidence="16" id="KW-1185">Reference proteome</keyword>
<dbReference type="InterPro" id="IPR032675">
    <property type="entry name" value="LRR_dom_sf"/>
</dbReference>
<evidence type="ECO:0000313" key="16">
    <source>
        <dbReference type="Proteomes" id="UP000238479"/>
    </source>
</evidence>
<evidence type="ECO:0000256" key="5">
    <source>
        <dbReference type="ARBA" id="ARBA00022692"/>
    </source>
</evidence>
<comment type="caution">
    <text evidence="15">The sequence shown here is derived from an EMBL/GenBank/DDBJ whole genome shotgun (WGS) entry which is preliminary data.</text>
</comment>
<name>A0A2P6RDU5_ROSCH</name>
<keyword evidence="4" id="KW-0433">Leucine-rich repeat</keyword>
<evidence type="ECO:0000256" key="1">
    <source>
        <dbReference type="ARBA" id="ARBA00004251"/>
    </source>
</evidence>
<dbReference type="PANTHER" id="PTHR48063">
    <property type="entry name" value="LRR RECEPTOR-LIKE KINASE"/>
    <property type="match status" value="1"/>
</dbReference>
<feature type="chain" id="PRO_5015127659" evidence="13">
    <location>
        <begin position="27"/>
        <end position="1012"/>
    </location>
</feature>
<keyword evidence="6 13" id="KW-0732">Signal</keyword>
<dbReference type="InterPro" id="IPR001611">
    <property type="entry name" value="Leu-rich_rpt"/>
</dbReference>
<feature type="domain" description="Leucine-rich repeat-containing N-terminal plant-type" evidence="14">
    <location>
        <begin position="38"/>
        <end position="75"/>
    </location>
</feature>
<evidence type="ECO:0000256" key="10">
    <source>
        <dbReference type="ARBA" id="ARBA00023170"/>
    </source>
</evidence>
<dbReference type="InterPro" id="IPR013210">
    <property type="entry name" value="LRR_N_plant-typ"/>
</dbReference>
<evidence type="ECO:0000256" key="11">
    <source>
        <dbReference type="ARBA" id="ARBA00023180"/>
    </source>
</evidence>
<organism evidence="15 16">
    <name type="scientific">Rosa chinensis</name>
    <name type="common">China rose</name>
    <dbReference type="NCBI Taxonomy" id="74649"/>
    <lineage>
        <taxon>Eukaryota</taxon>
        <taxon>Viridiplantae</taxon>
        <taxon>Streptophyta</taxon>
        <taxon>Embryophyta</taxon>
        <taxon>Tracheophyta</taxon>
        <taxon>Spermatophyta</taxon>
        <taxon>Magnoliopsida</taxon>
        <taxon>eudicotyledons</taxon>
        <taxon>Gunneridae</taxon>
        <taxon>Pentapetalae</taxon>
        <taxon>rosids</taxon>
        <taxon>fabids</taxon>
        <taxon>Rosales</taxon>
        <taxon>Rosaceae</taxon>
        <taxon>Rosoideae</taxon>
        <taxon>Rosoideae incertae sedis</taxon>
        <taxon>Rosa</taxon>
    </lineage>
</organism>
<dbReference type="EMBL" id="PDCK01000041">
    <property type="protein sequence ID" value="PRQ44588.1"/>
    <property type="molecule type" value="Genomic_DNA"/>
</dbReference>
<dbReference type="FunFam" id="3.80.10.10:FF:000383">
    <property type="entry name" value="Leucine-rich repeat receptor protein kinase EMS1"/>
    <property type="match status" value="1"/>
</dbReference>
<evidence type="ECO:0000256" key="6">
    <source>
        <dbReference type="ARBA" id="ARBA00022729"/>
    </source>
</evidence>
<evidence type="ECO:0000256" key="7">
    <source>
        <dbReference type="ARBA" id="ARBA00022737"/>
    </source>
</evidence>
<dbReference type="FunFam" id="3.80.10.10:FF:000095">
    <property type="entry name" value="LRR receptor-like serine/threonine-protein kinase GSO1"/>
    <property type="match status" value="1"/>
</dbReference>
<dbReference type="Gramene" id="PRQ44588">
    <property type="protein sequence ID" value="PRQ44588"/>
    <property type="gene ID" value="RchiOBHm_Chr3g0480881"/>
</dbReference>
<evidence type="ECO:0000256" key="8">
    <source>
        <dbReference type="ARBA" id="ARBA00022989"/>
    </source>
</evidence>
<dbReference type="Gene3D" id="3.80.10.10">
    <property type="entry name" value="Ribonuclease Inhibitor"/>
    <property type="match status" value="3"/>
</dbReference>
<dbReference type="Pfam" id="PF08263">
    <property type="entry name" value="LRRNT_2"/>
    <property type="match status" value="1"/>
</dbReference>
<evidence type="ECO:0000259" key="14">
    <source>
        <dbReference type="Pfam" id="PF08263"/>
    </source>
</evidence>
<sequence>MGTCAHWLTLLFLASSFLHITKPCLADGAPGSVKSCIEEERRALLSFKEDVTDPSGRLSSWVGYDCCHWKGISCDNSTGHIAKMDLRNTYPVPYAVTYPYSMYNNGSDRQKLAYKRSCMGGKINHSLLSLKHLYYLDLSLNDFGGIQIPKFFGQLKSLRYLNLSMTSLQSFGGEIPPHLGNLSNLKYLDIGQNFYEIYFGLDLNRLSSKNLNWVSHLSSLRYLNLNGLNLSTGGVSWLHAVNMLSSLVELHLSSCEIGENLPLSLKTNNLTSLLVFDISHSFIYSLFPSWFFNLTSLTKFNLRENYFIGPFPDEFSNLKSLEYLDLSSTGLKGRIPKLIGNFCKLRILNLAENKLDGGVEELLSVFSYCTESTLQSLDLSSNEMMSELPTSIGMPKILQYLYLSGNRFWGSIPESIGNLSSLRALDLSSNDMNGSIPESLGQLSQLVDLDLSGNVWEGILADAHFINLTALQHFAVGTHSYEYLDFIPKASGDSNRGHMSLIFNITYEWVPPFKLHTIYIDNCQVGPSFGVWLQSQNQLSEVILTSTGISGTLPEAWLLKISSQVEYLDLSNNQLSGKLPFQFIFPKLYYIDLSHNQFKGQFQLWSTNAPLLLEMYLSDNLLKGPIPPSICSMQYMSILSLRNNQLSGEFPEAWSLWSNILVVDVANNNLSGHIPSSMGVPSSLGVLKMNNNNFSGKIPSSLQKCSGLGVLDLRGNKFTGNLPFWLGLKVSRLQMLQLRSNFLSGHIPQQLCNLPNLQILDLGHNNFSGTIPKCLSRLTSLLNVESSIRWLHHMSYPEETTVISKGRELEYGIPNLDLVKSIDLSSNQLKGDIPEAITKLVGLGILNLSRNQLNGNIPSKIGNLHWLETLDLSHNHLSGRIPQSFSSLTSLSHLNLSCNNLTGRIPSGNQLQTLEDSSIYEGNPSLCGVPLSDCPGDDRPISPEDDKDEDDYGRLGLYVSIVLGFAVGFWGVCGSLIIKKSWRYAYFKFFGNIKDKATLAIAVRVARLQRKI</sequence>
<dbReference type="PROSITE" id="PS51450">
    <property type="entry name" value="LRR"/>
    <property type="match status" value="1"/>
</dbReference>